<dbReference type="EMBL" id="AMYD01003452">
    <property type="protein sequence ID" value="EQB46300.1"/>
    <property type="molecule type" value="Genomic_DNA"/>
</dbReference>
<feature type="region of interest" description="Disordered" evidence="1">
    <location>
        <begin position="1"/>
        <end position="24"/>
    </location>
</feature>
<name>T0LD86_COLGC</name>
<evidence type="ECO:0000313" key="3">
    <source>
        <dbReference type="Proteomes" id="UP000015530"/>
    </source>
</evidence>
<reference evidence="3" key="1">
    <citation type="journal article" date="2013" name="Mol. Plant Microbe Interact.">
        <title>Global aspects of pacC regulation of pathogenicity genes in Colletotrichum gloeosporioides as revealed by transcriptome analysis.</title>
        <authorList>
            <person name="Alkan N."/>
            <person name="Meng X."/>
            <person name="Friedlander G."/>
            <person name="Reuveni E."/>
            <person name="Sukno S."/>
            <person name="Sherman A."/>
            <person name="Thon M."/>
            <person name="Fluhr R."/>
            <person name="Prusky D."/>
        </authorList>
    </citation>
    <scope>NUCLEOTIDE SEQUENCE [LARGE SCALE GENOMIC DNA]</scope>
    <source>
        <strain evidence="3">Cg-14</strain>
    </source>
</reference>
<evidence type="ECO:0000313" key="2">
    <source>
        <dbReference type="EMBL" id="EQB46300.1"/>
    </source>
</evidence>
<feature type="compositionally biased region" description="Basic and acidic residues" evidence="1">
    <location>
        <begin position="7"/>
        <end position="16"/>
    </location>
</feature>
<dbReference type="Proteomes" id="UP000015530">
    <property type="component" value="Unassembled WGS sequence"/>
</dbReference>
<dbReference type="HOGENOM" id="CLU_3421353_0_0_1"/>
<gene>
    <name evidence="2" type="ORF">CGLO_14659</name>
</gene>
<protein>
    <submittedName>
        <fullName evidence="2">Uncharacterized protein</fullName>
    </submittedName>
</protein>
<organism evidence="2 3">
    <name type="scientific">Colletotrichum gloeosporioides (strain Cg-14)</name>
    <name type="common">Anthracnose fungus</name>
    <name type="synonym">Glomerella cingulata</name>
    <dbReference type="NCBI Taxonomy" id="1237896"/>
    <lineage>
        <taxon>Eukaryota</taxon>
        <taxon>Fungi</taxon>
        <taxon>Dikarya</taxon>
        <taxon>Ascomycota</taxon>
        <taxon>Pezizomycotina</taxon>
        <taxon>Sordariomycetes</taxon>
        <taxon>Hypocreomycetidae</taxon>
        <taxon>Glomerellales</taxon>
        <taxon>Glomerellaceae</taxon>
        <taxon>Colletotrichum</taxon>
        <taxon>Colletotrichum gloeosporioides species complex</taxon>
    </lineage>
</organism>
<evidence type="ECO:0000256" key="1">
    <source>
        <dbReference type="SAM" id="MobiDB-lite"/>
    </source>
</evidence>
<sequence length="24" mass="2817">MSVDIFNGERSEEMSKKPKIFCLK</sequence>
<comment type="caution">
    <text evidence="2">The sequence shown here is derived from an EMBL/GenBank/DDBJ whole genome shotgun (WGS) entry which is preliminary data.</text>
</comment>
<accession>T0LD86</accession>
<dbReference type="AlphaFoldDB" id="T0LD86"/>
<proteinExistence type="predicted"/>